<evidence type="ECO:0000256" key="4">
    <source>
        <dbReference type="ARBA" id="ARBA00023163"/>
    </source>
</evidence>
<dbReference type="GO" id="GO:0003677">
    <property type="term" value="F:DNA binding"/>
    <property type="evidence" value="ECO:0007669"/>
    <property type="project" value="UniProtKB-KW"/>
</dbReference>
<feature type="domain" description="AP2/ERF" evidence="7">
    <location>
        <begin position="133"/>
        <end position="190"/>
    </location>
</feature>
<dbReference type="GO" id="GO:0005634">
    <property type="term" value="C:nucleus"/>
    <property type="evidence" value="ECO:0007669"/>
    <property type="project" value="UniProtKB-SubCell"/>
</dbReference>
<comment type="caution">
    <text evidence="8">The sequence shown here is derived from an EMBL/GenBank/DDBJ whole genome shotgun (WGS) entry which is preliminary data.</text>
</comment>
<dbReference type="AlphaFoldDB" id="A0A7J7C6G2"/>
<accession>A0A7J7C6G2</accession>
<feature type="region of interest" description="Disordered" evidence="6">
    <location>
        <begin position="113"/>
        <end position="133"/>
    </location>
</feature>
<proteinExistence type="predicted"/>
<gene>
    <name evidence="8" type="ORF">HS088_TW21G01702</name>
</gene>
<dbReference type="PANTHER" id="PTHR32467:SF118">
    <property type="entry name" value="ETHYLENE-RESPONSIVE TRANSCRIPTION FACTOR RAP2-7"/>
    <property type="match status" value="1"/>
</dbReference>
<evidence type="ECO:0000256" key="3">
    <source>
        <dbReference type="ARBA" id="ARBA00023125"/>
    </source>
</evidence>
<evidence type="ECO:0000256" key="2">
    <source>
        <dbReference type="ARBA" id="ARBA00023015"/>
    </source>
</evidence>
<dbReference type="GO" id="GO:0003700">
    <property type="term" value="F:DNA-binding transcription factor activity"/>
    <property type="evidence" value="ECO:0007669"/>
    <property type="project" value="InterPro"/>
</dbReference>
<evidence type="ECO:0000259" key="7">
    <source>
        <dbReference type="SMART" id="SM00380"/>
    </source>
</evidence>
<feature type="domain" description="AP2/ERF" evidence="7">
    <location>
        <begin position="220"/>
        <end position="268"/>
    </location>
</feature>
<keyword evidence="3" id="KW-0238">DNA-binding</keyword>
<reference evidence="8 9" key="1">
    <citation type="journal article" date="2020" name="Nat. Commun.">
        <title>Genome of Tripterygium wilfordii and identification of cytochrome P450 involved in triptolide biosynthesis.</title>
        <authorList>
            <person name="Tu L."/>
            <person name="Su P."/>
            <person name="Zhang Z."/>
            <person name="Gao L."/>
            <person name="Wang J."/>
            <person name="Hu T."/>
            <person name="Zhou J."/>
            <person name="Zhang Y."/>
            <person name="Zhao Y."/>
            <person name="Liu Y."/>
            <person name="Song Y."/>
            <person name="Tong Y."/>
            <person name="Lu Y."/>
            <person name="Yang J."/>
            <person name="Xu C."/>
            <person name="Jia M."/>
            <person name="Peters R.J."/>
            <person name="Huang L."/>
            <person name="Gao W."/>
        </authorList>
    </citation>
    <scope>NUCLEOTIDE SEQUENCE [LARGE SCALE GENOMIC DNA]</scope>
    <source>
        <strain evidence="9">cv. XIE 37</strain>
        <tissue evidence="8">Leaf</tissue>
    </source>
</reference>
<evidence type="ECO:0000256" key="6">
    <source>
        <dbReference type="SAM" id="MobiDB-lite"/>
    </source>
</evidence>
<organism evidence="8 9">
    <name type="scientific">Tripterygium wilfordii</name>
    <name type="common">Thunder God vine</name>
    <dbReference type="NCBI Taxonomy" id="458696"/>
    <lineage>
        <taxon>Eukaryota</taxon>
        <taxon>Viridiplantae</taxon>
        <taxon>Streptophyta</taxon>
        <taxon>Embryophyta</taxon>
        <taxon>Tracheophyta</taxon>
        <taxon>Spermatophyta</taxon>
        <taxon>Magnoliopsida</taxon>
        <taxon>eudicotyledons</taxon>
        <taxon>Gunneridae</taxon>
        <taxon>Pentapetalae</taxon>
        <taxon>rosids</taxon>
        <taxon>fabids</taxon>
        <taxon>Celastrales</taxon>
        <taxon>Celastraceae</taxon>
        <taxon>Tripterygium</taxon>
    </lineage>
</organism>
<dbReference type="Proteomes" id="UP000593562">
    <property type="component" value="Unassembled WGS sequence"/>
</dbReference>
<evidence type="ECO:0000256" key="1">
    <source>
        <dbReference type="ARBA" id="ARBA00004123"/>
    </source>
</evidence>
<keyword evidence="9" id="KW-1185">Reference proteome</keyword>
<dbReference type="PANTHER" id="PTHR32467">
    <property type="entry name" value="AP2-LIKE ETHYLENE-RESPONSIVE TRANSCRIPTION FACTOR"/>
    <property type="match status" value="1"/>
</dbReference>
<evidence type="ECO:0000313" key="8">
    <source>
        <dbReference type="EMBL" id="KAF5729535.1"/>
    </source>
</evidence>
<dbReference type="InterPro" id="IPR001471">
    <property type="entry name" value="AP2/ERF_dom"/>
</dbReference>
<evidence type="ECO:0000256" key="5">
    <source>
        <dbReference type="ARBA" id="ARBA00023242"/>
    </source>
</evidence>
<dbReference type="InParanoid" id="A0A7J7C6G2"/>
<protein>
    <recommendedName>
        <fullName evidence="7">AP2/ERF domain-containing protein</fullName>
    </recommendedName>
</protein>
<keyword evidence="2" id="KW-0805">Transcription regulation</keyword>
<name>A0A7J7C6G2_TRIWF</name>
<comment type="subcellular location">
    <subcellularLocation>
        <location evidence="1">Nucleus</location>
    </subcellularLocation>
</comment>
<evidence type="ECO:0000313" key="9">
    <source>
        <dbReference type="Proteomes" id="UP000593562"/>
    </source>
</evidence>
<dbReference type="EMBL" id="JAAARO010000021">
    <property type="protein sequence ID" value="KAF5729535.1"/>
    <property type="molecule type" value="Genomic_DNA"/>
</dbReference>
<keyword evidence="4" id="KW-0804">Transcription</keyword>
<keyword evidence="5" id="KW-0539">Nucleus</keyword>
<dbReference type="SMART" id="SM00380">
    <property type="entry name" value="AP2"/>
    <property type="match status" value="2"/>
</dbReference>
<sequence length="426" mass="47854">MLLDLNLDILSTTTDSSCSRRTQMEEDSAGTCNSSIVNIGDENSSNNNKTSVFLFDILKQSNHHASSSTTTTSDGKETDFGLKSGLMGSSVRPQWLNLSCVEFRRETELITLQQQQNQPVKKSRRGPRSRSSQYRGVTFYRRTGRWESHICEFFFLNFLNSCNFRAYDRAAIKFRGVDADINFTLSDYDEDMIQMRDLSKKEFVQVLRRKISGFARGRSKYRGVTLPKSGRWEARMGQCLGKKAYDKAAIQCNGREAVTDFEPGTYKMQIPVDMNNGGIRHSDVCAHDLDLSLRISASEGCSKGIDNAKGFDFRCNAVEIHSKEKAMVVFYPWKAVDENGETFYSPRIANLAMRMQRKTSVSLIPQSHNIAATSGFYSSSSSTITASSATLSLNLHNRSLKNIMYNLPIPAASTTSCSSQLYNYRS</sequence>